<dbReference type="PANTHER" id="PTHR34135:SF2">
    <property type="entry name" value="LYSOZYME"/>
    <property type="match status" value="1"/>
</dbReference>
<accession>A0A919YAK6</accession>
<evidence type="ECO:0000313" key="4">
    <source>
        <dbReference type="EMBL" id="GIO47239.1"/>
    </source>
</evidence>
<dbReference type="SMART" id="SM00641">
    <property type="entry name" value="Glyco_25"/>
    <property type="match status" value="1"/>
</dbReference>
<organism evidence="4 5">
    <name type="scientific">Paenibacillus azoreducens</name>
    <dbReference type="NCBI Taxonomy" id="116718"/>
    <lineage>
        <taxon>Bacteria</taxon>
        <taxon>Bacillati</taxon>
        <taxon>Bacillota</taxon>
        <taxon>Bacilli</taxon>
        <taxon>Bacillales</taxon>
        <taxon>Paenibacillaceae</taxon>
        <taxon>Paenibacillus</taxon>
    </lineage>
</organism>
<keyword evidence="2" id="KW-0378">Hydrolase</keyword>
<dbReference type="Pfam" id="PF01183">
    <property type="entry name" value="Glyco_hydro_25"/>
    <property type="match status" value="1"/>
</dbReference>
<gene>
    <name evidence="4" type="ORF">J34TS1_20040</name>
</gene>
<dbReference type="EMBL" id="BORT01000007">
    <property type="protein sequence ID" value="GIO47239.1"/>
    <property type="molecule type" value="Genomic_DNA"/>
</dbReference>
<evidence type="ECO:0000256" key="3">
    <source>
        <dbReference type="ARBA" id="ARBA00023295"/>
    </source>
</evidence>
<dbReference type="PROSITE" id="PS51904">
    <property type="entry name" value="GLYCOSYL_HYDROL_F25_2"/>
    <property type="match status" value="1"/>
</dbReference>
<dbReference type="Proteomes" id="UP000682811">
    <property type="component" value="Unassembled WGS sequence"/>
</dbReference>
<dbReference type="GO" id="GO:0009253">
    <property type="term" value="P:peptidoglycan catabolic process"/>
    <property type="evidence" value="ECO:0007669"/>
    <property type="project" value="InterPro"/>
</dbReference>
<comment type="similarity">
    <text evidence="1">Belongs to the glycosyl hydrolase 25 family.</text>
</comment>
<dbReference type="CDD" id="cd00599">
    <property type="entry name" value="GH25_muramidase"/>
    <property type="match status" value="1"/>
</dbReference>
<evidence type="ECO:0000256" key="1">
    <source>
        <dbReference type="ARBA" id="ARBA00010646"/>
    </source>
</evidence>
<dbReference type="PANTHER" id="PTHR34135">
    <property type="entry name" value="LYSOZYME"/>
    <property type="match status" value="1"/>
</dbReference>
<dbReference type="AlphaFoldDB" id="A0A919YAK6"/>
<dbReference type="InterPro" id="IPR018077">
    <property type="entry name" value="Glyco_hydro_fam25_subgr"/>
</dbReference>
<evidence type="ECO:0000256" key="2">
    <source>
        <dbReference type="ARBA" id="ARBA00022801"/>
    </source>
</evidence>
<proteinExistence type="inferred from homology"/>
<dbReference type="InterPro" id="IPR017853">
    <property type="entry name" value="GH"/>
</dbReference>
<name>A0A919YAK6_9BACL</name>
<dbReference type="RefSeq" id="WP_212978141.1">
    <property type="nucleotide sequence ID" value="NZ_AP025343.1"/>
</dbReference>
<dbReference type="InterPro" id="IPR002053">
    <property type="entry name" value="Glyco_hydro_25"/>
</dbReference>
<evidence type="ECO:0008006" key="6">
    <source>
        <dbReference type="Google" id="ProtNLM"/>
    </source>
</evidence>
<dbReference type="GO" id="GO:0003796">
    <property type="term" value="F:lysozyme activity"/>
    <property type="evidence" value="ECO:0007669"/>
    <property type="project" value="InterPro"/>
</dbReference>
<reference evidence="4 5" key="1">
    <citation type="submission" date="2021-03" db="EMBL/GenBank/DDBJ databases">
        <title>Antimicrobial resistance genes in bacteria isolated from Japanese honey, and their potential for conferring macrolide and lincosamide resistance in the American foulbrood pathogen Paenibacillus larvae.</title>
        <authorList>
            <person name="Okamoto M."/>
            <person name="Kumagai M."/>
            <person name="Kanamori H."/>
            <person name="Takamatsu D."/>
        </authorList>
    </citation>
    <scope>NUCLEOTIDE SEQUENCE [LARGE SCALE GENOMIC DNA]</scope>
    <source>
        <strain evidence="4 5">J34TS1</strain>
    </source>
</reference>
<keyword evidence="5" id="KW-1185">Reference proteome</keyword>
<sequence>MQTRNKSNAQGIDVSHWQGVIDWPKVAASGISFAFIKATQNKIDPQFLANVKGAKAAGLLVGAYHYMDDAVTTADKARAAAQVFYQAIQTAGGADEFELPFVLDYESNKQNLSKATLTANAKAFLEEIRRLTGVTPMLYTYPAFIGNFSGLSDYPLWIARYSNQAPVDASGWKSWDFWQYSDGQVGGTLPNGDRKVAGISGPVDLNEFAGTAAELRAKYGKKTSPEREKPMETVAELEKRITALEKKLNMSGKEPLPKWAEPAVISGKQKGVEAIATSADKSVPELSALQMMYNMGLLDPDILAAIRKLKA</sequence>
<evidence type="ECO:0000313" key="5">
    <source>
        <dbReference type="Proteomes" id="UP000682811"/>
    </source>
</evidence>
<protein>
    <recommendedName>
        <fullName evidence="6">Lysozyme</fullName>
    </recommendedName>
</protein>
<dbReference type="GO" id="GO:0016998">
    <property type="term" value="P:cell wall macromolecule catabolic process"/>
    <property type="evidence" value="ECO:0007669"/>
    <property type="project" value="InterPro"/>
</dbReference>
<keyword evidence="3" id="KW-0326">Glycosidase</keyword>
<dbReference type="SUPFAM" id="SSF51445">
    <property type="entry name" value="(Trans)glycosidases"/>
    <property type="match status" value="1"/>
</dbReference>
<comment type="caution">
    <text evidence="4">The sequence shown here is derived from an EMBL/GenBank/DDBJ whole genome shotgun (WGS) entry which is preliminary data.</text>
</comment>
<dbReference type="Gene3D" id="3.20.20.80">
    <property type="entry name" value="Glycosidases"/>
    <property type="match status" value="1"/>
</dbReference>
<dbReference type="GO" id="GO:0016052">
    <property type="term" value="P:carbohydrate catabolic process"/>
    <property type="evidence" value="ECO:0007669"/>
    <property type="project" value="TreeGrafter"/>
</dbReference>